<feature type="binding site" evidence="8">
    <location>
        <position position="143"/>
    </location>
    <ligand>
        <name>IMP</name>
        <dbReference type="ChEBI" id="CHEBI:58053"/>
        <note>ligand shared between dimeric partners</note>
    </ligand>
</feature>
<dbReference type="FunFam" id="3.90.170.10:FF:000001">
    <property type="entry name" value="Adenylosuccinate synthetase"/>
    <property type="match status" value="1"/>
</dbReference>
<feature type="binding site" evidence="8">
    <location>
        <begin position="300"/>
        <end position="306"/>
    </location>
    <ligand>
        <name>substrate</name>
    </ligand>
</feature>
<comment type="caution">
    <text evidence="11">The sequence shown here is derived from an EMBL/GenBank/DDBJ whole genome shotgun (WGS) entry which is preliminary data.</text>
</comment>
<dbReference type="GO" id="GO:0005737">
    <property type="term" value="C:cytoplasm"/>
    <property type="evidence" value="ECO:0007669"/>
    <property type="project" value="UniProtKB-SubCell"/>
</dbReference>
<dbReference type="Gene3D" id="1.10.300.10">
    <property type="entry name" value="Adenylosuccinate Synthetase, subunit A, domain 2"/>
    <property type="match status" value="1"/>
</dbReference>
<protein>
    <recommendedName>
        <fullName evidence="8 10">Adenylosuccinate synthetase</fullName>
        <shortName evidence="8">AMPSase</shortName>
        <shortName evidence="8">AdSS</shortName>
        <ecNumber evidence="8 10">6.3.4.4</ecNumber>
    </recommendedName>
    <alternativeName>
        <fullName evidence="8">IMP--aspartate ligase</fullName>
    </alternativeName>
</protein>
<evidence type="ECO:0000256" key="4">
    <source>
        <dbReference type="ARBA" id="ARBA00022741"/>
    </source>
</evidence>
<feature type="binding site" evidence="8">
    <location>
        <position position="40"/>
    </location>
    <ligand>
        <name>Mg(2+)</name>
        <dbReference type="ChEBI" id="CHEBI:18420"/>
    </ligand>
</feature>
<dbReference type="GO" id="GO:0000287">
    <property type="term" value="F:magnesium ion binding"/>
    <property type="evidence" value="ECO:0007669"/>
    <property type="project" value="UniProtKB-UniRule"/>
</dbReference>
<feature type="binding site" evidence="8">
    <location>
        <begin position="40"/>
        <end position="42"/>
    </location>
    <ligand>
        <name>GTP</name>
        <dbReference type="ChEBI" id="CHEBI:37565"/>
    </ligand>
</feature>
<dbReference type="EC" id="6.3.4.4" evidence="8 10"/>
<keyword evidence="7 8" id="KW-0342">GTP-binding</keyword>
<dbReference type="InterPro" id="IPR001114">
    <property type="entry name" value="Adenylosuccinate_synthetase"/>
</dbReference>
<reference evidence="11 12" key="1">
    <citation type="submission" date="2016-10" db="EMBL/GenBank/DDBJ databases">
        <title>Genome sequence of a sulfur-reducing bacterium Desulfurobacterium indicum K6013.</title>
        <authorList>
            <person name="Cao J."/>
            <person name="Shao Z."/>
            <person name="Alain K."/>
            <person name="Jebbar M."/>
        </authorList>
    </citation>
    <scope>NUCLEOTIDE SEQUENCE [LARGE SCALE GENOMIC DNA]</scope>
    <source>
        <strain evidence="11 12">K6013</strain>
    </source>
</reference>
<dbReference type="OrthoDB" id="9807553at2"/>
<dbReference type="FunFam" id="1.10.300.10:FF:000001">
    <property type="entry name" value="Adenylosuccinate synthetase"/>
    <property type="match status" value="1"/>
</dbReference>
<dbReference type="NCBIfam" id="TIGR00184">
    <property type="entry name" value="purA"/>
    <property type="match status" value="1"/>
</dbReference>
<dbReference type="InterPro" id="IPR042111">
    <property type="entry name" value="Adenylosuccinate_synth_dom3"/>
</dbReference>
<evidence type="ECO:0000256" key="7">
    <source>
        <dbReference type="ARBA" id="ARBA00023134"/>
    </source>
</evidence>
<dbReference type="HAMAP" id="MF_00011">
    <property type="entry name" value="Adenylosucc_synth"/>
    <property type="match status" value="1"/>
</dbReference>
<dbReference type="PROSITE" id="PS00513">
    <property type="entry name" value="ADENYLOSUCCIN_SYN_2"/>
    <property type="match status" value="1"/>
</dbReference>
<feature type="binding site" evidence="8">
    <location>
        <position position="306"/>
    </location>
    <ligand>
        <name>GTP</name>
        <dbReference type="ChEBI" id="CHEBI:37565"/>
    </ligand>
</feature>
<dbReference type="InterPro" id="IPR027417">
    <property type="entry name" value="P-loop_NTPase"/>
</dbReference>
<evidence type="ECO:0000256" key="2">
    <source>
        <dbReference type="ARBA" id="ARBA00022598"/>
    </source>
</evidence>
<feature type="binding site" description="in other chain" evidence="8">
    <location>
        <position position="129"/>
    </location>
    <ligand>
        <name>IMP</name>
        <dbReference type="ChEBI" id="CHEBI:58053"/>
        <note>ligand shared between dimeric partners</note>
    </ligand>
</feature>
<feature type="binding site" description="in other chain" evidence="8">
    <location>
        <begin position="13"/>
        <end position="16"/>
    </location>
    <ligand>
        <name>IMP</name>
        <dbReference type="ChEBI" id="CHEBI:58053"/>
        <note>ligand shared between dimeric partners</note>
    </ligand>
</feature>
<evidence type="ECO:0000256" key="8">
    <source>
        <dbReference type="HAMAP-Rule" id="MF_00011"/>
    </source>
</evidence>
<feature type="active site" description="Proton acceptor" evidence="8">
    <location>
        <position position="13"/>
    </location>
</feature>
<comment type="cofactor">
    <cofactor evidence="8">
        <name>Mg(2+)</name>
        <dbReference type="ChEBI" id="CHEBI:18420"/>
    </cofactor>
    <text evidence="8">Binds 1 Mg(2+) ion per subunit.</text>
</comment>
<comment type="function">
    <text evidence="8">Plays an important role in the de novo pathway of purine nucleotide biosynthesis. Catalyzes the first committed step in the biosynthesis of AMP from IMP.</text>
</comment>
<feature type="binding site" evidence="8">
    <location>
        <begin position="414"/>
        <end position="416"/>
    </location>
    <ligand>
        <name>GTP</name>
        <dbReference type="ChEBI" id="CHEBI:37565"/>
    </ligand>
</feature>
<dbReference type="GO" id="GO:0046040">
    <property type="term" value="P:IMP metabolic process"/>
    <property type="evidence" value="ECO:0007669"/>
    <property type="project" value="TreeGrafter"/>
</dbReference>
<organism evidence="11 12">
    <name type="scientific">Desulfurobacterium indicum</name>
    <dbReference type="NCBI Taxonomy" id="1914305"/>
    <lineage>
        <taxon>Bacteria</taxon>
        <taxon>Pseudomonadati</taxon>
        <taxon>Aquificota</taxon>
        <taxon>Aquificia</taxon>
        <taxon>Desulfurobacteriales</taxon>
        <taxon>Desulfurobacteriaceae</taxon>
        <taxon>Desulfurobacterium</taxon>
    </lineage>
</organism>
<dbReference type="NCBIfam" id="NF002223">
    <property type="entry name" value="PRK01117.1"/>
    <property type="match status" value="1"/>
</dbReference>
<feature type="binding site" evidence="8">
    <location>
        <begin position="332"/>
        <end position="334"/>
    </location>
    <ligand>
        <name>GTP</name>
        <dbReference type="ChEBI" id="CHEBI:37565"/>
    </ligand>
</feature>
<dbReference type="GO" id="GO:0044208">
    <property type="term" value="P:'de novo' AMP biosynthetic process"/>
    <property type="evidence" value="ECO:0007669"/>
    <property type="project" value="UniProtKB-UniRule"/>
</dbReference>
<keyword evidence="3 8" id="KW-0479">Metal-binding</keyword>
<dbReference type="InterPro" id="IPR033128">
    <property type="entry name" value="Adenylosuccin_syn_Lys_AS"/>
</dbReference>
<feature type="binding site" description="in other chain" evidence="8">
    <location>
        <position position="304"/>
    </location>
    <ligand>
        <name>IMP</name>
        <dbReference type="ChEBI" id="CHEBI:58053"/>
        <note>ligand shared between dimeric partners</note>
    </ligand>
</feature>
<dbReference type="EMBL" id="MOEN01000017">
    <property type="protein sequence ID" value="OMH40424.1"/>
    <property type="molecule type" value="Genomic_DNA"/>
</dbReference>
<evidence type="ECO:0000313" key="12">
    <source>
        <dbReference type="Proteomes" id="UP000187408"/>
    </source>
</evidence>
<dbReference type="PANTHER" id="PTHR11846">
    <property type="entry name" value="ADENYLOSUCCINATE SYNTHETASE"/>
    <property type="match status" value="1"/>
</dbReference>
<comment type="catalytic activity">
    <reaction evidence="8 10">
        <text>IMP + L-aspartate + GTP = N(6)-(1,2-dicarboxyethyl)-AMP + GDP + phosphate + 2 H(+)</text>
        <dbReference type="Rhea" id="RHEA:15753"/>
        <dbReference type="ChEBI" id="CHEBI:15378"/>
        <dbReference type="ChEBI" id="CHEBI:29991"/>
        <dbReference type="ChEBI" id="CHEBI:37565"/>
        <dbReference type="ChEBI" id="CHEBI:43474"/>
        <dbReference type="ChEBI" id="CHEBI:57567"/>
        <dbReference type="ChEBI" id="CHEBI:58053"/>
        <dbReference type="ChEBI" id="CHEBI:58189"/>
        <dbReference type="EC" id="6.3.4.4"/>
    </reaction>
</comment>
<comment type="pathway">
    <text evidence="8 10">Purine metabolism; AMP biosynthesis via de novo pathway; AMP from IMP: step 1/2.</text>
</comment>
<dbReference type="SMART" id="SM00788">
    <property type="entry name" value="Adenylsucc_synt"/>
    <property type="match status" value="1"/>
</dbReference>
<dbReference type="Proteomes" id="UP000187408">
    <property type="component" value="Unassembled WGS sequence"/>
</dbReference>
<dbReference type="GO" id="GO:0005525">
    <property type="term" value="F:GTP binding"/>
    <property type="evidence" value="ECO:0007669"/>
    <property type="project" value="UniProtKB-UniRule"/>
</dbReference>
<dbReference type="Gene3D" id="3.90.170.10">
    <property type="entry name" value="Adenylosuccinate Synthetase, subunit A, domain 3"/>
    <property type="match status" value="1"/>
</dbReference>
<keyword evidence="6 8" id="KW-0460">Magnesium</keyword>
<keyword evidence="5 8" id="KW-0658">Purine biosynthesis</keyword>
<name>A0A1R1ML51_9BACT</name>
<keyword evidence="4 8" id="KW-0547">Nucleotide-binding</keyword>
<accession>A0A1R1ML51</accession>
<comment type="similarity">
    <text evidence="8 10">Belongs to the adenylosuccinate synthetase family.</text>
</comment>
<dbReference type="Pfam" id="PF00709">
    <property type="entry name" value="Adenylsucc_synt"/>
    <property type="match status" value="1"/>
</dbReference>
<feature type="binding site" evidence="8">
    <location>
        <position position="13"/>
    </location>
    <ligand>
        <name>Mg(2+)</name>
        <dbReference type="ChEBI" id="CHEBI:18420"/>
    </ligand>
</feature>
<evidence type="ECO:0000313" key="11">
    <source>
        <dbReference type="EMBL" id="OMH40424.1"/>
    </source>
</evidence>
<feature type="active site" evidence="9">
    <location>
        <position position="140"/>
    </location>
</feature>
<proteinExistence type="inferred from homology"/>
<dbReference type="PANTHER" id="PTHR11846:SF0">
    <property type="entry name" value="ADENYLOSUCCINATE SYNTHETASE"/>
    <property type="match status" value="1"/>
</dbReference>
<dbReference type="Gene3D" id="3.40.440.10">
    <property type="entry name" value="Adenylosuccinate Synthetase, subunit A, domain 1"/>
    <property type="match status" value="1"/>
</dbReference>
<evidence type="ECO:0000256" key="3">
    <source>
        <dbReference type="ARBA" id="ARBA00022723"/>
    </source>
</evidence>
<dbReference type="AlphaFoldDB" id="A0A1R1ML51"/>
<dbReference type="CDD" id="cd03108">
    <property type="entry name" value="AdSS"/>
    <property type="match status" value="1"/>
</dbReference>
<keyword evidence="8" id="KW-0963">Cytoplasm</keyword>
<dbReference type="NCBIfam" id="NF010355">
    <property type="entry name" value="PRK13783.1"/>
    <property type="match status" value="1"/>
</dbReference>
<evidence type="ECO:0000256" key="10">
    <source>
        <dbReference type="RuleBase" id="RU000520"/>
    </source>
</evidence>
<comment type="subcellular location">
    <subcellularLocation>
        <location evidence="8">Cytoplasm</location>
    </subcellularLocation>
</comment>
<evidence type="ECO:0000256" key="6">
    <source>
        <dbReference type="ARBA" id="ARBA00022842"/>
    </source>
</evidence>
<dbReference type="STRING" id="1914305.BLW93_05385"/>
<feature type="active site" description="Proton donor" evidence="8">
    <location>
        <position position="41"/>
    </location>
</feature>
<dbReference type="SUPFAM" id="SSF52540">
    <property type="entry name" value="P-loop containing nucleoside triphosphate hydrolases"/>
    <property type="match status" value="1"/>
</dbReference>
<evidence type="ECO:0000256" key="1">
    <source>
        <dbReference type="ARBA" id="ARBA00011738"/>
    </source>
</evidence>
<keyword evidence="12" id="KW-1185">Reference proteome</keyword>
<gene>
    <name evidence="8" type="primary">purA</name>
    <name evidence="11" type="ORF">BLW93_05385</name>
</gene>
<feature type="binding site" description="in other chain" evidence="8">
    <location>
        <position position="240"/>
    </location>
    <ligand>
        <name>IMP</name>
        <dbReference type="ChEBI" id="CHEBI:58053"/>
        <note>ligand shared between dimeric partners</note>
    </ligand>
</feature>
<comment type="subunit">
    <text evidence="1 8">Homodimer.</text>
</comment>
<feature type="binding site" evidence="8">
    <location>
        <begin position="12"/>
        <end position="18"/>
    </location>
    <ligand>
        <name>GTP</name>
        <dbReference type="ChEBI" id="CHEBI:37565"/>
    </ligand>
</feature>
<dbReference type="UniPathway" id="UPA00075">
    <property type="reaction ID" value="UER00335"/>
</dbReference>
<dbReference type="PROSITE" id="PS01266">
    <property type="entry name" value="ADENYLOSUCCIN_SYN_1"/>
    <property type="match status" value="1"/>
</dbReference>
<evidence type="ECO:0000256" key="9">
    <source>
        <dbReference type="PROSITE-ProRule" id="PRU10134"/>
    </source>
</evidence>
<sequence length="429" mass="47107">MATLGIVGTQWGDEGKGKIVDILSDKADIIARFQGGNNAGHTVVISGNKYVLHLLPSGILHDEKICVLGNGMVIDLEALINEVEFIKRVGKPVDGRILLSERAHIILPYHKQLDAASEMKKGNGSIGTTLKGIGPAYRDKAGRMGIRIADLKNPETFKRRLVENIKEKSIILKYVYGYEPDLNADEIYTSTMRAFEKLEPFVADTISFLNRAIDEGKNVLFEGAQATLLDIDAGTYPFVTSSNSSALGIASGTGISPKKVQKIAGIAKAYTTRVGSGPFPTELGCQLGELLRARGHEYGSTTGRPRRCGWLDLVAVKYSTIVNDLDSLVITKLDVLDAFEEIKICVGYKLDGKTISNFPSTVEELELVEPIYKTLPGWHTETTQIQEFDKLPENAKKFINFIEEYVGIPVSFVSTGPQRSEIICRTPLW</sequence>
<dbReference type="GO" id="GO:0004019">
    <property type="term" value="F:adenylosuccinate synthase activity"/>
    <property type="evidence" value="ECO:0007669"/>
    <property type="project" value="UniProtKB-UniRule"/>
</dbReference>
<dbReference type="InterPro" id="IPR018220">
    <property type="entry name" value="Adenylosuccin_syn_GTP-bd"/>
</dbReference>
<dbReference type="InterPro" id="IPR042109">
    <property type="entry name" value="Adenylosuccinate_synth_dom1"/>
</dbReference>
<feature type="binding site" description="in other chain" evidence="8">
    <location>
        <begin position="38"/>
        <end position="41"/>
    </location>
    <ligand>
        <name>IMP</name>
        <dbReference type="ChEBI" id="CHEBI:58053"/>
        <note>ligand shared between dimeric partners</note>
    </ligand>
</feature>
<keyword evidence="2 8" id="KW-0436">Ligase</keyword>
<dbReference type="RefSeq" id="WP_076713080.1">
    <property type="nucleotide sequence ID" value="NZ_MOEN01000017.1"/>
</dbReference>
<evidence type="ECO:0000256" key="5">
    <source>
        <dbReference type="ARBA" id="ARBA00022755"/>
    </source>
</evidence>
<dbReference type="InterPro" id="IPR042110">
    <property type="entry name" value="Adenylosuccinate_synth_dom2"/>
</dbReference>
<feature type="binding site" description="in other chain" evidence="8">
    <location>
        <position position="225"/>
    </location>
    <ligand>
        <name>IMP</name>
        <dbReference type="ChEBI" id="CHEBI:58053"/>
        <note>ligand shared between dimeric partners</note>
    </ligand>
</feature>